<reference evidence="4" key="1">
    <citation type="journal article" date="2020" name="Fungal Divers.">
        <title>Resolving the Mortierellaceae phylogeny through synthesis of multi-gene phylogenetics and phylogenomics.</title>
        <authorList>
            <person name="Vandepol N."/>
            <person name="Liber J."/>
            <person name="Desiro A."/>
            <person name="Na H."/>
            <person name="Kennedy M."/>
            <person name="Barry K."/>
            <person name="Grigoriev I.V."/>
            <person name="Miller A.N."/>
            <person name="O'Donnell K."/>
            <person name="Stajich J.E."/>
            <person name="Bonito G."/>
        </authorList>
    </citation>
    <scope>NUCLEOTIDE SEQUENCE</scope>
    <source>
        <strain evidence="4">REB-010B</strain>
    </source>
</reference>
<evidence type="ECO:0000313" key="5">
    <source>
        <dbReference type="Proteomes" id="UP000738325"/>
    </source>
</evidence>
<evidence type="ECO:0000256" key="1">
    <source>
        <dbReference type="ARBA" id="ARBA00023125"/>
    </source>
</evidence>
<dbReference type="Proteomes" id="UP000738325">
    <property type="component" value="Unassembled WGS sequence"/>
</dbReference>
<organism evidence="4 5">
    <name type="scientific">Dissophora globulifera</name>
    <dbReference type="NCBI Taxonomy" id="979702"/>
    <lineage>
        <taxon>Eukaryota</taxon>
        <taxon>Fungi</taxon>
        <taxon>Fungi incertae sedis</taxon>
        <taxon>Mucoromycota</taxon>
        <taxon>Mortierellomycotina</taxon>
        <taxon>Mortierellomycetes</taxon>
        <taxon>Mortierellales</taxon>
        <taxon>Mortierellaceae</taxon>
        <taxon>Dissophora</taxon>
    </lineage>
</organism>
<dbReference type="InterPro" id="IPR029060">
    <property type="entry name" value="PIN-like_dom_sf"/>
</dbReference>
<evidence type="ECO:0000313" key="4">
    <source>
        <dbReference type="EMBL" id="KAG0319327.1"/>
    </source>
</evidence>
<comment type="caution">
    <text evidence="4">The sequence shown here is derived from an EMBL/GenBank/DDBJ whole genome shotgun (WGS) entry which is preliminary data.</text>
</comment>
<feature type="compositionally biased region" description="Basic residues" evidence="2">
    <location>
        <begin position="816"/>
        <end position="837"/>
    </location>
</feature>
<proteinExistence type="predicted"/>
<dbReference type="AlphaFoldDB" id="A0A9P6RIB7"/>
<dbReference type="OrthoDB" id="2396933at2759"/>
<protein>
    <recommendedName>
        <fullName evidence="3">Cas12f1-like TNB domain-containing protein</fullName>
    </recommendedName>
</protein>
<feature type="domain" description="Cas12f1-like TNB" evidence="3">
    <location>
        <begin position="1018"/>
        <end position="1082"/>
    </location>
</feature>
<keyword evidence="1" id="KW-0238">DNA-binding</keyword>
<dbReference type="GO" id="GO:0003677">
    <property type="term" value="F:DNA binding"/>
    <property type="evidence" value="ECO:0007669"/>
    <property type="project" value="UniProtKB-KW"/>
</dbReference>
<accession>A0A9P6RIB7</accession>
<feature type="compositionally biased region" description="Basic and acidic residues" evidence="2">
    <location>
        <begin position="223"/>
        <end position="238"/>
    </location>
</feature>
<dbReference type="SUPFAM" id="SSF88723">
    <property type="entry name" value="PIN domain-like"/>
    <property type="match status" value="1"/>
</dbReference>
<feature type="region of interest" description="Disordered" evidence="2">
    <location>
        <begin position="223"/>
        <end position="277"/>
    </location>
</feature>
<evidence type="ECO:0000259" key="3">
    <source>
        <dbReference type="Pfam" id="PF07282"/>
    </source>
</evidence>
<dbReference type="InterPro" id="IPR010095">
    <property type="entry name" value="Cas12f1-like_TNB"/>
</dbReference>
<dbReference type="EMBL" id="JAAAIP010000328">
    <property type="protein sequence ID" value="KAG0319327.1"/>
    <property type="molecule type" value="Genomic_DNA"/>
</dbReference>
<keyword evidence="5" id="KW-1185">Reference proteome</keyword>
<feature type="region of interest" description="Disordered" evidence="2">
    <location>
        <begin position="301"/>
        <end position="321"/>
    </location>
</feature>
<evidence type="ECO:0000256" key="2">
    <source>
        <dbReference type="SAM" id="MobiDB-lite"/>
    </source>
</evidence>
<sequence length="1138" mass="129215">MANQVQRRLDNNQRLRKTHLNKPQKLLKKAFHWNLEDREGFYQHMINRGWTIKLCPTEADIAIAADCQPEDIVVSIDSDLIIYRTVRTLWRPVGYKQQTFRVYDKDSILDALNLTDAQLLTLGIVSRNDYGNNVPSLGIATNCKLVKDLSDRGVTDMVAAYLQDDRVIRKNTGREAFSNALKVFATMTQTAVTSTDCTPQNVVTYTSLRHKMDTILDQLKRNKKQRYENHKVKKRDSAETWVPRHKSKQQPLRYRTIDMPPQDRSGSKPSPAGFRSRYSYKERFEPVTKQDPPDVMLQHKWKPWKPKTDDPQPQAPTKSKKTLKIRDPLHDANKKKLLEGLAHEHPLVTLDMGTLRANVSKAVAPSEESSVPSGESSAMSDEPLATTVIACIQGAVREASVTKRLCQELISRYFDEVFSRTVVSQKDQDFLDLLCPRLSDSTSDDDSTIVTNDHDSPTDKTETFIHSFMAFLYSGNPPSSMRAGIASSVNDFIYRLRHYGILPAFDLSTAGNPKNAPEYTPYLLVRSVSKQLAVELKQHYKRGCQKLSEQLLKQQEARSQPLLFNFNMEQRKHIPTIESFFFFNSLVGHKYQVTPVSPIEHGFMTFTESELGAFFIKKPSLRKHLRSLVEQDTQVSGEFKLVHLNSWLPRQAPGLLIQSFISPVATTDGLSSRQKGRAGHVAAIKLLNLDEIKSHVNNLRDSSFQPCLYDDKGYILHGSVKTDGFRVQLLAFKIRELQSVRFRRYKEQLLPDRLVSTVGGTDHFLQEIHNVVKTDIDVKKIWDCTTNQAGDITYLGVDLGQTCVVGACALLPSHKQPRGWKKKNRSKNRKKRRRRRGSKEGKKATVESNPAAGSRSTDRARYLNLAVKQKAVLQPMFKHRAWIEAQKTAATVQSSTGAQLSTSTTEAAQDQQRLLSILDIETNFPALRGENSSARDYFEHRNNYMAELDKFYNGNHKFKKHAWDHARAKKEEYRRITDSLLRMVGGCVGAKRDANNKVVIGIGLGQFGSDKKLSSLHTTFEAYFIKQARSLGYVILGINEFYTSKKCPTCHHFVAQTDSLRRLYCPHCQKTLHRDIMAAHNMCAAMRGQVEFLQRPLYLQPVDENGQYPWMMQQGGSSKRRAALEAGGRATKIASVPN</sequence>
<dbReference type="Pfam" id="PF07282">
    <property type="entry name" value="Cas12f1-like_TNB"/>
    <property type="match status" value="1"/>
</dbReference>
<feature type="region of interest" description="Disordered" evidence="2">
    <location>
        <begin position="816"/>
        <end position="857"/>
    </location>
</feature>
<gene>
    <name evidence="4" type="ORF">BGZ99_005147</name>
</gene>
<name>A0A9P6RIB7_9FUNG</name>